<dbReference type="VEuPathDB" id="FungiDB:AeMF1_015615"/>
<keyword evidence="2" id="KW-0472">Membrane</keyword>
<evidence type="ECO:0000256" key="2">
    <source>
        <dbReference type="SAM" id="Phobius"/>
    </source>
</evidence>
<protein>
    <submittedName>
        <fullName evidence="3">Uncharacterized protein</fullName>
    </submittedName>
</protein>
<reference evidence="3 4" key="1">
    <citation type="submission" date="2019-07" db="EMBL/GenBank/DDBJ databases">
        <title>Genomics analysis of Aphanomyces spp. identifies a new class of oomycete effector associated with host adaptation.</title>
        <authorList>
            <person name="Gaulin E."/>
        </authorList>
    </citation>
    <scope>NUCLEOTIDE SEQUENCE [LARGE SCALE GENOMIC DNA]</scope>
    <source>
        <strain evidence="3 4">ATCC 201684</strain>
    </source>
</reference>
<proteinExistence type="predicted"/>
<name>A0A6G0XIG5_9STRA</name>
<feature type="compositionally biased region" description="Polar residues" evidence="1">
    <location>
        <begin position="139"/>
        <end position="149"/>
    </location>
</feature>
<keyword evidence="2" id="KW-0812">Transmembrane</keyword>
<keyword evidence="4" id="KW-1185">Reference proteome</keyword>
<evidence type="ECO:0000256" key="1">
    <source>
        <dbReference type="SAM" id="MobiDB-lite"/>
    </source>
</evidence>
<keyword evidence="2" id="KW-1133">Transmembrane helix</keyword>
<dbReference type="AlphaFoldDB" id="A0A6G0XIG5"/>
<comment type="caution">
    <text evidence="3">The sequence shown here is derived from an EMBL/GenBank/DDBJ whole genome shotgun (WGS) entry which is preliminary data.</text>
</comment>
<evidence type="ECO:0000313" key="3">
    <source>
        <dbReference type="EMBL" id="KAF0740004.1"/>
    </source>
</evidence>
<feature type="transmembrane region" description="Helical" evidence="2">
    <location>
        <begin position="301"/>
        <end position="320"/>
    </location>
</feature>
<dbReference type="EMBL" id="VJMJ01000055">
    <property type="protein sequence ID" value="KAF0740004.1"/>
    <property type="molecule type" value="Genomic_DNA"/>
</dbReference>
<feature type="region of interest" description="Disordered" evidence="1">
    <location>
        <begin position="139"/>
        <end position="173"/>
    </location>
</feature>
<evidence type="ECO:0000313" key="4">
    <source>
        <dbReference type="Proteomes" id="UP000481153"/>
    </source>
</evidence>
<accession>A0A6G0XIG5</accession>
<sequence length="329" mass="36933">MGTDQEASEPSMSRAAENNDHVEITMHIPPGARTSESEGPSEDVVLVKEKKTMVEPQDDSVAEEKDYVDPTLFSAEVSRHSMDIAVRRARNLEQELRDMEKEALPPPPISYTKVLTTAVSSTVMNAVKRISMSTTTRYSLLDTNTSPSEGSLDERDVAEGDGMQLSPIGNGHDDLYLERRSKIRPALRKISAYDMTKRDGSRKKKSIAWIALPGEVEDDTNVDNESLESSSRVNDQVKITINQDTPSRPKRQKAGVIRRLSPMEKEELYAVRPDLRIVPNWAQKYREEMSGVPETVQCNNWLAFLILFLMALLVFLFYMIGVTKPGEVS</sequence>
<dbReference type="Proteomes" id="UP000481153">
    <property type="component" value="Unassembled WGS sequence"/>
</dbReference>
<organism evidence="3 4">
    <name type="scientific">Aphanomyces euteiches</name>
    <dbReference type="NCBI Taxonomy" id="100861"/>
    <lineage>
        <taxon>Eukaryota</taxon>
        <taxon>Sar</taxon>
        <taxon>Stramenopiles</taxon>
        <taxon>Oomycota</taxon>
        <taxon>Saprolegniomycetes</taxon>
        <taxon>Saprolegniales</taxon>
        <taxon>Verrucalvaceae</taxon>
        <taxon>Aphanomyces</taxon>
    </lineage>
</organism>
<feature type="region of interest" description="Disordered" evidence="1">
    <location>
        <begin position="1"/>
        <end position="42"/>
    </location>
</feature>
<gene>
    <name evidence="3" type="ORF">Ae201684_004449</name>
</gene>